<comment type="similarity">
    <text evidence="1">Belongs to the DinB family.</text>
</comment>
<dbReference type="EMBL" id="JAUQSY010000008">
    <property type="protein sequence ID" value="MDO7875765.1"/>
    <property type="molecule type" value="Genomic_DNA"/>
</dbReference>
<dbReference type="InterPro" id="IPR007837">
    <property type="entry name" value="DinB"/>
</dbReference>
<proteinExistence type="inferred from homology"/>
<dbReference type="Proteomes" id="UP001176429">
    <property type="component" value="Unassembled WGS sequence"/>
</dbReference>
<dbReference type="PANTHER" id="PTHR37302:SF3">
    <property type="entry name" value="DAMAGE-INDUCIBLE PROTEIN DINB"/>
    <property type="match status" value="1"/>
</dbReference>
<name>A0ABT9BBW6_9BACT</name>
<evidence type="ECO:0000313" key="4">
    <source>
        <dbReference type="Proteomes" id="UP001176429"/>
    </source>
</evidence>
<evidence type="ECO:0000256" key="1">
    <source>
        <dbReference type="ARBA" id="ARBA00008635"/>
    </source>
</evidence>
<evidence type="ECO:0000256" key="2">
    <source>
        <dbReference type="ARBA" id="ARBA00022723"/>
    </source>
</evidence>
<reference evidence="3" key="1">
    <citation type="submission" date="2023-07" db="EMBL/GenBank/DDBJ databases">
        <authorList>
            <person name="Kim M.K."/>
        </authorList>
    </citation>
    <scope>NUCLEOTIDE SEQUENCE</scope>
    <source>
        <strain evidence="3">ASUV-10-1</strain>
    </source>
</reference>
<evidence type="ECO:0000313" key="3">
    <source>
        <dbReference type="EMBL" id="MDO7875765.1"/>
    </source>
</evidence>
<accession>A0ABT9BBW6</accession>
<keyword evidence="4" id="KW-1185">Reference proteome</keyword>
<organism evidence="3 4">
    <name type="scientific">Hymenobacter aranciens</name>
    <dbReference type="NCBI Taxonomy" id="3063996"/>
    <lineage>
        <taxon>Bacteria</taxon>
        <taxon>Pseudomonadati</taxon>
        <taxon>Bacteroidota</taxon>
        <taxon>Cytophagia</taxon>
        <taxon>Cytophagales</taxon>
        <taxon>Hymenobacteraceae</taxon>
        <taxon>Hymenobacter</taxon>
    </lineage>
</organism>
<dbReference type="Gene3D" id="1.20.120.450">
    <property type="entry name" value="dinb family like domain"/>
    <property type="match status" value="1"/>
</dbReference>
<keyword evidence="2" id="KW-0479">Metal-binding</keyword>
<dbReference type="SUPFAM" id="SSF109854">
    <property type="entry name" value="DinB/YfiT-like putative metalloenzymes"/>
    <property type="match status" value="1"/>
</dbReference>
<protein>
    <submittedName>
        <fullName evidence="3">DinB family protein</fullName>
    </submittedName>
</protein>
<sequence>MLDILKAQYAMVQSARIALLNYCATVSEADFVKPLPEFVDKSMRDLLLHVANTYRSWLGRIAQGQPYPLHEPDAVPDVATLRELFQEIDGLVASFCAAIDEDDWQLAEDITVASLDRPLRLTPLELFMHIITHEFHHKGQVLTMSRQLGYTPVDTDVIRF</sequence>
<dbReference type="PANTHER" id="PTHR37302">
    <property type="entry name" value="SLR1116 PROTEIN"/>
    <property type="match status" value="1"/>
</dbReference>
<dbReference type="Pfam" id="PF05163">
    <property type="entry name" value="DinB"/>
    <property type="match status" value="1"/>
</dbReference>
<dbReference type="InterPro" id="IPR034660">
    <property type="entry name" value="DinB/YfiT-like"/>
</dbReference>
<comment type="caution">
    <text evidence="3">The sequence shown here is derived from an EMBL/GenBank/DDBJ whole genome shotgun (WGS) entry which is preliminary data.</text>
</comment>
<gene>
    <name evidence="3" type="ORF">Q5H93_13560</name>
</gene>
<dbReference type="RefSeq" id="WP_305007083.1">
    <property type="nucleotide sequence ID" value="NZ_JAUQSY010000008.1"/>
</dbReference>